<evidence type="ECO:0000313" key="2">
    <source>
        <dbReference type="EMBL" id="RXS74855.1"/>
    </source>
</evidence>
<dbReference type="AlphaFoldDB" id="A0A4V1NRT3"/>
<sequence>MKKKRAVAGGLLLVLGIAQSVSAGTTTVTYHVDPSYMVLVPANTTIPFNEESVNYGKIRVEEAQIEEGKCIQVELISDKKLKNQSGKEGEIPYEILADTTAFTKARYTTAGEETVLGITIDRESWKKAPSGSYADTVTFQISYVDATD</sequence>
<dbReference type="RefSeq" id="WP_022171200.1">
    <property type="nucleotide sequence ID" value="NZ_JBGKFY010000002.1"/>
</dbReference>
<dbReference type="Proteomes" id="UP000290106">
    <property type="component" value="Unassembled WGS sequence"/>
</dbReference>
<reference evidence="2 3" key="1">
    <citation type="submission" date="2019-01" db="EMBL/GenBank/DDBJ databases">
        <title>Blautia sp. nov. KGMB01111 isolated human feces.</title>
        <authorList>
            <person name="Park J.-E."/>
            <person name="Kim J.-S."/>
            <person name="Park S.-H."/>
        </authorList>
    </citation>
    <scope>NUCLEOTIDE SEQUENCE [LARGE SCALE GENOMIC DNA]</scope>
    <source>
        <strain evidence="2 3">KGMB01111</strain>
    </source>
</reference>
<protein>
    <submittedName>
        <fullName evidence="2">Uncharacterized protein</fullName>
    </submittedName>
</protein>
<organism evidence="2 3">
    <name type="scientific">Blautia faecicola</name>
    <dbReference type="NCBI Taxonomy" id="2509240"/>
    <lineage>
        <taxon>Bacteria</taxon>
        <taxon>Bacillati</taxon>
        <taxon>Bacillota</taxon>
        <taxon>Clostridia</taxon>
        <taxon>Lachnospirales</taxon>
        <taxon>Lachnospiraceae</taxon>
        <taxon>Blautia</taxon>
    </lineage>
</organism>
<name>A0A4V1NRT3_9FIRM</name>
<feature type="chain" id="PRO_5020210610" evidence="1">
    <location>
        <begin position="24"/>
        <end position="148"/>
    </location>
</feature>
<gene>
    <name evidence="2" type="ORF">ETP43_06220</name>
</gene>
<keyword evidence="1" id="KW-0732">Signal</keyword>
<keyword evidence="3" id="KW-1185">Reference proteome</keyword>
<feature type="signal peptide" evidence="1">
    <location>
        <begin position="1"/>
        <end position="23"/>
    </location>
</feature>
<accession>A0A4V1NRT3</accession>
<proteinExistence type="predicted"/>
<comment type="caution">
    <text evidence="2">The sequence shown here is derived from an EMBL/GenBank/DDBJ whole genome shotgun (WGS) entry which is preliminary data.</text>
</comment>
<evidence type="ECO:0000256" key="1">
    <source>
        <dbReference type="SAM" id="SignalP"/>
    </source>
</evidence>
<dbReference type="OrthoDB" id="1820734at2"/>
<evidence type="ECO:0000313" key="3">
    <source>
        <dbReference type="Proteomes" id="UP000290106"/>
    </source>
</evidence>
<dbReference type="EMBL" id="SDKC01000001">
    <property type="protein sequence ID" value="RXS74855.1"/>
    <property type="molecule type" value="Genomic_DNA"/>
</dbReference>